<dbReference type="AlphaFoldDB" id="A0AA41QD35"/>
<protein>
    <submittedName>
        <fullName evidence="2">DUF2752 domain-containing protein</fullName>
    </submittedName>
</protein>
<proteinExistence type="predicted"/>
<keyword evidence="3" id="KW-1185">Reference proteome</keyword>
<feature type="transmembrane region" description="Helical" evidence="1">
    <location>
        <begin position="58"/>
        <end position="79"/>
    </location>
</feature>
<accession>A0AA41QD35</accession>
<keyword evidence="1" id="KW-0472">Membrane</keyword>
<dbReference type="EMBL" id="JAKGSG010000028">
    <property type="protein sequence ID" value="MCF4121234.1"/>
    <property type="molecule type" value="Genomic_DNA"/>
</dbReference>
<name>A0AA41QD35_9MICO</name>
<sequence>MTAGVAAAATVVLAVRDPHVPGSYGFCPLLALTGFACPACGGLRATHDLAHLDLASAWAANPLWVLLVPLVVAAWVVWVVRAARGRPGPRFPVAVGWALLAVVVAFGVARNLPPLVPYLTPWLG</sequence>
<comment type="caution">
    <text evidence="2">The sequence shown here is derived from an EMBL/GenBank/DDBJ whole genome shotgun (WGS) entry which is preliminary data.</text>
</comment>
<evidence type="ECO:0000313" key="2">
    <source>
        <dbReference type="EMBL" id="MCF4121234.1"/>
    </source>
</evidence>
<gene>
    <name evidence="2" type="ORF">L1785_09590</name>
</gene>
<dbReference type="InterPro" id="IPR021215">
    <property type="entry name" value="DUF2752"/>
</dbReference>
<keyword evidence="1" id="KW-0812">Transmembrane</keyword>
<reference evidence="2" key="1">
    <citation type="submission" date="2022-01" db="EMBL/GenBank/DDBJ databases">
        <title>Antribacter sp. nov., isolated from Guizhou of China.</title>
        <authorList>
            <person name="Chengliang C."/>
            <person name="Ya Z."/>
        </authorList>
    </citation>
    <scope>NUCLEOTIDE SEQUENCE</scope>
    <source>
        <strain evidence="2">KLBMP 9083</strain>
    </source>
</reference>
<organism evidence="2 3">
    <name type="scientific">Antribacter soli</name>
    <dbReference type="NCBI Taxonomy" id="2910976"/>
    <lineage>
        <taxon>Bacteria</taxon>
        <taxon>Bacillati</taxon>
        <taxon>Actinomycetota</taxon>
        <taxon>Actinomycetes</taxon>
        <taxon>Micrococcales</taxon>
        <taxon>Promicromonosporaceae</taxon>
        <taxon>Antribacter</taxon>
    </lineage>
</organism>
<feature type="transmembrane region" description="Helical" evidence="1">
    <location>
        <begin position="91"/>
        <end position="109"/>
    </location>
</feature>
<keyword evidence="1" id="KW-1133">Transmembrane helix</keyword>
<evidence type="ECO:0000313" key="3">
    <source>
        <dbReference type="Proteomes" id="UP001165405"/>
    </source>
</evidence>
<dbReference type="Proteomes" id="UP001165405">
    <property type="component" value="Unassembled WGS sequence"/>
</dbReference>
<dbReference type="Pfam" id="PF10825">
    <property type="entry name" value="DUF2752"/>
    <property type="match status" value="1"/>
</dbReference>
<evidence type="ECO:0000256" key="1">
    <source>
        <dbReference type="SAM" id="Phobius"/>
    </source>
</evidence>